<sequence length="269" mass="31613">MLNIETYKPERFSDLIERIWIADNFEKEVNLVIPPNQYVNLVFPLNSSKFNRNQIRINTPQIEGISTQKTVLTYPANTKLIGIRFFAFGLYPFVKLQGKELINNSIPYPPDTEKIKKTIDFPMDECDTNKIDKLYNLLSELFCQKSYDDISPIMNFYNQFRWEDETHTIEDYCKKSETNYTSLNRKFTKIVGLSPKGFERLIKFRKSLCSLIDSEDSLTSIGANSGYFDQAHFIREFKIFLNQTPSNYKALIKQTDKQSQIINYNFKLF</sequence>
<dbReference type="Gene3D" id="1.10.10.60">
    <property type="entry name" value="Homeodomain-like"/>
    <property type="match status" value="1"/>
</dbReference>
<proteinExistence type="predicted"/>
<dbReference type="Pfam" id="PF20240">
    <property type="entry name" value="DUF6597"/>
    <property type="match status" value="1"/>
</dbReference>
<dbReference type="PANTHER" id="PTHR43280:SF2">
    <property type="entry name" value="HTH-TYPE TRANSCRIPTIONAL REGULATOR EXSA"/>
    <property type="match status" value="1"/>
</dbReference>
<dbReference type="PANTHER" id="PTHR43280">
    <property type="entry name" value="ARAC-FAMILY TRANSCRIPTIONAL REGULATOR"/>
    <property type="match status" value="1"/>
</dbReference>
<comment type="caution">
    <text evidence="5">The sequence shown here is derived from an EMBL/GenBank/DDBJ whole genome shotgun (WGS) entry which is preliminary data.</text>
</comment>
<keyword evidence="3" id="KW-0804">Transcription</keyword>
<organism evidence="5 6">
    <name type="scientific">Marivirga lumbricoides</name>
    <dbReference type="NCBI Taxonomy" id="1046115"/>
    <lineage>
        <taxon>Bacteria</taxon>
        <taxon>Pseudomonadati</taxon>
        <taxon>Bacteroidota</taxon>
        <taxon>Cytophagia</taxon>
        <taxon>Cytophagales</taxon>
        <taxon>Marivirgaceae</taxon>
        <taxon>Marivirga</taxon>
    </lineage>
</organism>
<evidence type="ECO:0000256" key="3">
    <source>
        <dbReference type="ARBA" id="ARBA00023163"/>
    </source>
</evidence>
<evidence type="ECO:0000313" key="5">
    <source>
        <dbReference type="EMBL" id="GGC22543.1"/>
    </source>
</evidence>
<dbReference type="PROSITE" id="PS01124">
    <property type="entry name" value="HTH_ARAC_FAMILY_2"/>
    <property type="match status" value="1"/>
</dbReference>
<evidence type="ECO:0000259" key="4">
    <source>
        <dbReference type="PROSITE" id="PS01124"/>
    </source>
</evidence>
<keyword evidence="2" id="KW-0238">DNA-binding</keyword>
<protein>
    <submittedName>
        <fullName evidence="5">AraC family transcriptional regulator</fullName>
    </submittedName>
</protein>
<reference evidence="6" key="1">
    <citation type="journal article" date="2019" name="Int. J. Syst. Evol. Microbiol.">
        <title>The Global Catalogue of Microorganisms (GCM) 10K type strain sequencing project: providing services to taxonomists for standard genome sequencing and annotation.</title>
        <authorList>
            <consortium name="The Broad Institute Genomics Platform"/>
            <consortium name="The Broad Institute Genome Sequencing Center for Infectious Disease"/>
            <person name="Wu L."/>
            <person name="Ma J."/>
        </authorList>
    </citation>
    <scope>NUCLEOTIDE SEQUENCE [LARGE SCALE GENOMIC DNA]</scope>
    <source>
        <strain evidence="6">CGMCC 1.10832</strain>
    </source>
</reference>
<dbReference type="InterPro" id="IPR018060">
    <property type="entry name" value="HTH_AraC"/>
</dbReference>
<gene>
    <name evidence="5" type="ORF">GCM10011506_04820</name>
</gene>
<dbReference type="InterPro" id="IPR046532">
    <property type="entry name" value="DUF6597"/>
</dbReference>
<name>A0ABQ1LCF6_9BACT</name>
<evidence type="ECO:0000256" key="2">
    <source>
        <dbReference type="ARBA" id="ARBA00023125"/>
    </source>
</evidence>
<dbReference type="SMART" id="SM00342">
    <property type="entry name" value="HTH_ARAC"/>
    <property type="match status" value="1"/>
</dbReference>
<evidence type="ECO:0000313" key="6">
    <source>
        <dbReference type="Proteomes" id="UP000636010"/>
    </source>
</evidence>
<dbReference type="Proteomes" id="UP000636010">
    <property type="component" value="Unassembled WGS sequence"/>
</dbReference>
<dbReference type="RefSeq" id="WP_188460199.1">
    <property type="nucleotide sequence ID" value="NZ_BAABHU010000001.1"/>
</dbReference>
<dbReference type="Pfam" id="PF12833">
    <property type="entry name" value="HTH_18"/>
    <property type="match status" value="1"/>
</dbReference>
<dbReference type="SUPFAM" id="SSF46689">
    <property type="entry name" value="Homeodomain-like"/>
    <property type="match status" value="1"/>
</dbReference>
<feature type="domain" description="HTH araC/xylS-type" evidence="4">
    <location>
        <begin position="151"/>
        <end position="251"/>
    </location>
</feature>
<dbReference type="InterPro" id="IPR009057">
    <property type="entry name" value="Homeodomain-like_sf"/>
</dbReference>
<keyword evidence="1" id="KW-0805">Transcription regulation</keyword>
<dbReference type="EMBL" id="BMEC01000001">
    <property type="protein sequence ID" value="GGC22543.1"/>
    <property type="molecule type" value="Genomic_DNA"/>
</dbReference>
<keyword evidence="6" id="KW-1185">Reference proteome</keyword>
<evidence type="ECO:0000256" key="1">
    <source>
        <dbReference type="ARBA" id="ARBA00023015"/>
    </source>
</evidence>
<accession>A0ABQ1LCF6</accession>